<reference evidence="1 2" key="1">
    <citation type="journal article" date="2018" name="Nat. Genet.">
        <title>Extensive intraspecific gene order and gene structural variations between Mo17 and other maize genomes.</title>
        <authorList>
            <person name="Sun S."/>
            <person name="Zhou Y."/>
            <person name="Chen J."/>
            <person name="Shi J."/>
            <person name="Zhao H."/>
            <person name="Zhao H."/>
            <person name="Song W."/>
            <person name="Zhang M."/>
            <person name="Cui Y."/>
            <person name="Dong X."/>
            <person name="Liu H."/>
            <person name="Ma X."/>
            <person name="Jiao Y."/>
            <person name="Wang B."/>
            <person name="Wei X."/>
            <person name="Stein J.C."/>
            <person name="Glaubitz J.C."/>
            <person name="Lu F."/>
            <person name="Yu G."/>
            <person name="Liang C."/>
            <person name="Fengler K."/>
            <person name="Li B."/>
            <person name="Rafalski A."/>
            <person name="Schnable P.S."/>
            <person name="Ware D.H."/>
            <person name="Buckler E.S."/>
            <person name="Lai J."/>
        </authorList>
    </citation>
    <scope>NUCLEOTIDE SEQUENCE [LARGE SCALE GENOMIC DNA]</scope>
    <source>
        <strain evidence="2">cv. Missouri 17</strain>
        <tissue evidence="1">Seedling</tissue>
    </source>
</reference>
<dbReference type="Proteomes" id="UP000251960">
    <property type="component" value="Chromosome 5"/>
</dbReference>
<proteinExistence type="predicted"/>
<comment type="caution">
    <text evidence="1">The sequence shown here is derived from an EMBL/GenBank/DDBJ whole genome shotgun (WGS) entry which is preliminary data.</text>
</comment>
<evidence type="ECO:0000313" key="2">
    <source>
        <dbReference type="Proteomes" id="UP000251960"/>
    </source>
</evidence>
<gene>
    <name evidence="1" type="ORF">Zm00014a_014465</name>
</gene>
<accession>A0A3L6EU90</accession>
<evidence type="ECO:0000313" key="1">
    <source>
        <dbReference type="EMBL" id="PWZ24430.1"/>
    </source>
</evidence>
<protein>
    <submittedName>
        <fullName evidence="1">Uncharacterized protein</fullName>
    </submittedName>
</protein>
<sequence>KTNITLDLSQKTERIS</sequence>
<feature type="non-terminal residue" evidence="1">
    <location>
        <position position="1"/>
    </location>
</feature>
<dbReference type="EMBL" id="NCVQ01000006">
    <property type="protein sequence ID" value="PWZ24430.1"/>
    <property type="molecule type" value="Genomic_DNA"/>
</dbReference>
<dbReference type="AlphaFoldDB" id="A0A3L6EU90"/>
<name>A0A3L6EU90_MAIZE</name>
<organism evidence="1 2">
    <name type="scientific">Zea mays</name>
    <name type="common">Maize</name>
    <dbReference type="NCBI Taxonomy" id="4577"/>
    <lineage>
        <taxon>Eukaryota</taxon>
        <taxon>Viridiplantae</taxon>
        <taxon>Streptophyta</taxon>
        <taxon>Embryophyta</taxon>
        <taxon>Tracheophyta</taxon>
        <taxon>Spermatophyta</taxon>
        <taxon>Magnoliopsida</taxon>
        <taxon>Liliopsida</taxon>
        <taxon>Poales</taxon>
        <taxon>Poaceae</taxon>
        <taxon>PACMAD clade</taxon>
        <taxon>Panicoideae</taxon>
        <taxon>Andropogonodae</taxon>
        <taxon>Andropogoneae</taxon>
        <taxon>Tripsacinae</taxon>
        <taxon>Zea</taxon>
    </lineage>
</organism>